<comment type="caution">
    <text evidence="1">The sequence shown here is derived from an EMBL/GenBank/DDBJ whole genome shotgun (WGS) entry which is preliminary data.</text>
</comment>
<protein>
    <recommendedName>
        <fullName evidence="2">Polymer-forming cytoskeletal protein</fullName>
    </recommendedName>
</protein>
<evidence type="ECO:0008006" key="2">
    <source>
        <dbReference type="Google" id="ProtNLM"/>
    </source>
</evidence>
<name>A0A7V2AVX9_UNCEI</name>
<sequence length="145" mass="15562">MGYPLPIDQSPTNPFFSLSETIGMPVGEVNRLLDGADNTKIVSPLNGITYIDGDAKINSNLVGEGLLYVTGDLHAAGDFVYKGLIYVEGDVHLTGSPWILGSMIVRGTSDFNFSAGNAAILYSSEALMRALDNSMPVIMLSWQDM</sequence>
<accession>A0A7V2AVX9</accession>
<gene>
    <name evidence="1" type="ORF">ENO08_07195</name>
</gene>
<proteinExistence type="predicted"/>
<dbReference type="EMBL" id="DSEC01000512">
    <property type="protein sequence ID" value="HER44226.1"/>
    <property type="molecule type" value="Genomic_DNA"/>
</dbReference>
<reference evidence="1" key="1">
    <citation type="journal article" date="2020" name="mSystems">
        <title>Genome- and Community-Level Interaction Insights into Carbon Utilization and Element Cycling Functions of Hydrothermarchaeota in Hydrothermal Sediment.</title>
        <authorList>
            <person name="Zhou Z."/>
            <person name="Liu Y."/>
            <person name="Xu W."/>
            <person name="Pan J."/>
            <person name="Luo Z.H."/>
            <person name="Li M."/>
        </authorList>
    </citation>
    <scope>NUCLEOTIDE SEQUENCE [LARGE SCALE GENOMIC DNA]</scope>
    <source>
        <strain evidence="1">SpSt-1233</strain>
    </source>
</reference>
<organism evidence="1">
    <name type="scientific">Eiseniibacteriota bacterium</name>
    <dbReference type="NCBI Taxonomy" id="2212470"/>
    <lineage>
        <taxon>Bacteria</taxon>
        <taxon>Candidatus Eiseniibacteriota</taxon>
    </lineage>
</organism>
<dbReference type="Proteomes" id="UP000886069">
    <property type="component" value="Unassembled WGS sequence"/>
</dbReference>
<evidence type="ECO:0000313" key="1">
    <source>
        <dbReference type="EMBL" id="HER44226.1"/>
    </source>
</evidence>
<dbReference type="AlphaFoldDB" id="A0A7V2AVX9"/>